<reference evidence="2 3" key="1">
    <citation type="submission" date="2017-04" db="EMBL/GenBank/DDBJ databases">
        <title>Unexpected and diverse lifestyles within the genus Limnohabitans.</title>
        <authorList>
            <person name="Kasalicky V."/>
            <person name="Mehrshad M."/>
            <person name="Andrei S.-A."/>
            <person name="Salcher M."/>
            <person name="Kratochvilova H."/>
            <person name="Simek K."/>
            <person name="Ghai R."/>
        </authorList>
    </citation>
    <scope>NUCLEOTIDE SEQUENCE [LARGE SCALE GENOMIC DNA]</scope>
    <source>
        <strain evidence="2 3">II-B4</strain>
    </source>
</reference>
<dbReference type="InterPro" id="IPR009061">
    <property type="entry name" value="DNA-bd_dom_put_sf"/>
</dbReference>
<name>A0A315E554_9BURK</name>
<dbReference type="RefSeq" id="WP_108313267.1">
    <property type="nucleotide sequence ID" value="NZ_NESN01000004.1"/>
</dbReference>
<dbReference type="Pfam" id="PF12728">
    <property type="entry name" value="HTH_17"/>
    <property type="match status" value="1"/>
</dbReference>
<dbReference type="OrthoDB" id="5416564at2"/>
<protein>
    <recommendedName>
        <fullName evidence="1">Helix-turn-helix domain-containing protein</fullName>
    </recommendedName>
</protein>
<dbReference type="EMBL" id="NESN01000004">
    <property type="protein sequence ID" value="PUE52903.1"/>
    <property type="molecule type" value="Genomic_DNA"/>
</dbReference>
<dbReference type="GO" id="GO:0003677">
    <property type="term" value="F:DNA binding"/>
    <property type="evidence" value="ECO:0007669"/>
    <property type="project" value="InterPro"/>
</dbReference>
<evidence type="ECO:0000259" key="1">
    <source>
        <dbReference type="Pfam" id="PF12728"/>
    </source>
</evidence>
<dbReference type="InterPro" id="IPR041657">
    <property type="entry name" value="HTH_17"/>
</dbReference>
<dbReference type="Proteomes" id="UP000250790">
    <property type="component" value="Unassembled WGS sequence"/>
</dbReference>
<sequence length="225" mass="25130">MDNSQPMNDLDYPVNSPAQMFAASDKAEPQISEFLTSSQAAKRLGLSMATIQKLVDNNILQAWKTFGGHRRISLASVLSYQTSNTSSQQTSAPTNRPYQVSIVIESPELIKRLSKDATQWQLPLKVSFFESLTEALLELLNQKHDLLILQMNSPRKQQEKILEILQKFMGSRHTLAHTLILTPETDLLPPTKPGDNAGSIQVVNNDLSPLWLSAYLAGFVAQRRN</sequence>
<feature type="domain" description="Helix-turn-helix" evidence="1">
    <location>
        <begin position="34"/>
        <end position="84"/>
    </location>
</feature>
<dbReference type="NCBIfam" id="TIGR01764">
    <property type="entry name" value="excise"/>
    <property type="match status" value="1"/>
</dbReference>
<organism evidence="2 3">
    <name type="scientific">Limnohabitans parvus II-B4</name>
    <dbReference type="NCBI Taxonomy" id="1293052"/>
    <lineage>
        <taxon>Bacteria</taxon>
        <taxon>Pseudomonadati</taxon>
        <taxon>Pseudomonadota</taxon>
        <taxon>Betaproteobacteria</taxon>
        <taxon>Burkholderiales</taxon>
        <taxon>Comamonadaceae</taxon>
        <taxon>Limnohabitans</taxon>
    </lineage>
</organism>
<dbReference type="AlphaFoldDB" id="A0A315E554"/>
<comment type="caution">
    <text evidence="2">The sequence shown here is derived from an EMBL/GenBank/DDBJ whole genome shotgun (WGS) entry which is preliminary data.</text>
</comment>
<keyword evidence="3" id="KW-1185">Reference proteome</keyword>
<dbReference type="SUPFAM" id="SSF46955">
    <property type="entry name" value="Putative DNA-binding domain"/>
    <property type="match status" value="1"/>
</dbReference>
<accession>A0A315E554</accession>
<gene>
    <name evidence="2" type="ORF">B9Z37_12155</name>
</gene>
<proteinExistence type="predicted"/>
<evidence type="ECO:0000313" key="2">
    <source>
        <dbReference type="EMBL" id="PUE52903.1"/>
    </source>
</evidence>
<dbReference type="Gene3D" id="1.10.1660.10">
    <property type="match status" value="1"/>
</dbReference>
<evidence type="ECO:0000313" key="3">
    <source>
        <dbReference type="Proteomes" id="UP000250790"/>
    </source>
</evidence>
<dbReference type="InterPro" id="IPR010093">
    <property type="entry name" value="SinI_DNA-bd"/>
</dbReference>